<dbReference type="Proteomes" id="UP000029518">
    <property type="component" value="Chromosome"/>
</dbReference>
<dbReference type="PANTHER" id="PTHR42718:SF9">
    <property type="entry name" value="MAJOR FACILITATOR SUPERFAMILY MULTIDRUG TRANSPORTER MFSC"/>
    <property type="match status" value="1"/>
</dbReference>
<dbReference type="NCBIfam" id="TIGR00711">
    <property type="entry name" value="efflux_EmrB"/>
    <property type="match status" value="1"/>
</dbReference>
<keyword evidence="5 8" id="KW-0812">Transmembrane</keyword>
<evidence type="ECO:0000256" key="4">
    <source>
        <dbReference type="ARBA" id="ARBA00022475"/>
    </source>
</evidence>
<evidence type="ECO:0000256" key="7">
    <source>
        <dbReference type="ARBA" id="ARBA00023136"/>
    </source>
</evidence>
<protein>
    <submittedName>
        <fullName evidence="10">Major facilitator transporter</fullName>
    </submittedName>
</protein>
<keyword evidence="6 8" id="KW-1133">Transmembrane helix</keyword>
<feature type="transmembrane region" description="Helical" evidence="8">
    <location>
        <begin position="268"/>
        <end position="293"/>
    </location>
</feature>
<feature type="transmembrane region" description="Helical" evidence="8">
    <location>
        <begin position="225"/>
        <end position="247"/>
    </location>
</feature>
<dbReference type="AlphaFoldDB" id="A0A089LJ42"/>
<sequence length="494" mass="53355">MSTQTAKNSSFWLIILAIFFGNFMAILSTTTINVAFPVFLKDFHAEISTVQWMITGYLLATGVIAPVVGYFGDKWSYKYLYVFALSGFTLFSGLCTIAWSIHSLIIFRIVQGIFGGLIIPTTMTMIYQFIEKEKQAFAMSLWSLSSMLAPAFGPTLGGWLTGYFGWKSLFMINLPIGIIAIVVALKCLPFQRQTASSRSFDLPGFSTVILSSAFIILAFNKGNAWGWTSWKTLSLLLIGAAALTYFIRRELSLQEPLLNLKVFKQNRFTYSLIINCIITIALYSGTFLIPVFLQDIQQSTPLKTALVLLPGSIVMAVMSPVVGKLYSRIGPFWLILSGILLLSASTWELSHLTLAVTHTRVALLMALRNVGIALAFMPVTNAGMSAVPKQITGHASSVTNWVRQATGALSIAVFSSLLASRSLAHQKELSGGASAAGALIKAQGMTLGVQDIFLIATVVGLLAIPLTFLLRGGNGKAAAAAVLQAGTGKQKANS</sequence>
<keyword evidence="11" id="KW-1185">Reference proteome</keyword>
<name>A0A089LJ42_PAEBO</name>
<feature type="transmembrane region" description="Helical" evidence="8">
    <location>
        <begin position="52"/>
        <end position="72"/>
    </location>
</feature>
<dbReference type="Gene3D" id="1.20.1720.10">
    <property type="entry name" value="Multidrug resistance protein D"/>
    <property type="match status" value="1"/>
</dbReference>
<comment type="similarity">
    <text evidence="2">Belongs to the major facilitator superfamily. EmrB family.</text>
</comment>
<feature type="transmembrane region" description="Helical" evidence="8">
    <location>
        <begin position="330"/>
        <end position="349"/>
    </location>
</feature>
<evidence type="ECO:0000313" key="10">
    <source>
        <dbReference type="EMBL" id="AIQ61531.1"/>
    </source>
</evidence>
<dbReference type="InterPro" id="IPR004638">
    <property type="entry name" value="EmrB-like"/>
</dbReference>
<accession>A0A089LJ42</accession>
<dbReference type="GO" id="GO:0005886">
    <property type="term" value="C:plasma membrane"/>
    <property type="evidence" value="ECO:0007669"/>
    <property type="project" value="UniProtKB-SubCell"/>
</dbReference>
<evidence type="ECO:0000313" key="11">
    <source>
        <dbReference type="Proteomes" id="UP000029518"/>
    </source>
</evidence>
<evidence type="ECO:0000259" key="9">
    <source>
        <dbReference type="PROSITE" id="PS50850"/>
    </source>
</evidence>
<evidence type="ECO:0000256" key="6">
    <source>
        <dbReference type="ARBA" id="ARBA00022989"/>
    </source>
</evidence>
<dbReference type="KEGG" id="pbd:PBOR_34980"/>
<feature type="transmembrane region" description="Helical" evidence="8">
    <location>
        <begin position="170"/>
        <end position="188"/>
    </location>
</feature>
<evidence type="ECO:0000256" key="2">
    <source>
        <dbReference type="ARBA" id="ARBA00008537"/>
    </source>
</evidence>
<feature type="transmembrane region" description="Helical" evidence="8">
    <location>
        <begin position="79"/>
        <end position="99"/>
    </location>
</feature>
<dbReference type="PANTHER" id="PTHR42718">
    <property type="entry name" value="MAJOR FACILITATOR SUPERFAMILY MULTIDRUG TRANSPORTER MFSC"/>
    <property type="match status" value="1"/>
</dbReference>
<feature type="transmembrane region" description="Helical" evidence="8">
    <location>
        <begin position="452"/>
        <end position="470"/>
    </location>
</feature>
<gene>
    <name evidence="10" type="ORF">PBOR_34980</name>
</gene>
<dbReference type="InterPro" id="IPR036259">
    <property type="entry name" value="MFS_trans_sf"/>
</dbReference>
<dbReference type="HOGENOM" id="CLU_000960_28_0_9"/>
<feature type="transmembrane region" description="Helical" evidence="8">
    <location>
        <begin position="12"/>
        <end position="40"/>
    </location>
</feature>
<feature type="transmembrane region" description="Helical" evidence="8">
    <location>
        <begin position="141"/>
        <end position="164"/>
    </location>
</feature>
<evidence type="ECO:0000256" key="1">
    <source>
        <dbReference type="ARBA" id="ARBA00004651"/>
    </source>
</evidence>
<evidence type="ECO:0000256" key="8">
    <source>
        <dbReference type="SAM" id="Phobius"/>
    </source>
</evidence>
<dbReference type="InterPro" id="IPR011701">
    <property type="entry name" value="MFS"/>
</dbReference>
<dbReference type="GO" id="GO:0022857">
    <property type="term" value="F:transmembrane transporter activity"/>
    <property type="evidence" value="ECO:0007669"/>
    <property type="project" value="InterPro"/>
</dbReference>
<feature type="transmembrane region" description="Helical" evidence="8">
    <location>
        <begin position="200"/>
        <end position="219"/>
    </location>
</feature>
<evidence type="ECO:0000256" key="5">
    <source>
        <dbReference type="ARBA" id="ARBA00022692"/>
    </source>
</evidence>
<dbReference type="Gene3D" id="1.20.1250.20">
    <property type="entry name" value="MFS general substrate transporter like domains"/>
    <property type="match status" value="1"/>
</dbReference>
<dbReference type="PROSITE" id="PS50850">
    <property type="entry name" value="MFS"/>
    <property type="match status" value="1"/>
</dbReference>
<keyword evidence="4" id="KW-1003">Cell membrane</keyword>
<evidence type="ECO:0000256" key="3">
    <source>
        <dbReference type="ARBA" id="ARBA00022448"/>
    </source>
</evidence>
<dbReference type="EMBL" id="CP009285">
    <property type="protein sequence ID" value="AIQ61531.1"/>
    <property type="molecule type" value="Genomic_DNA"/>
</dbReference>
<dbReference type="CDD" id="cd17503">
    <property type="entry name" value="MFS_LmrB_MDR_like"/>
    <property type="match status" value="1"/>
</dbReference>
<feature type="transmembrane region" description="Helical" evidence="8">
    <location>
        <begin position="305"/>
        <end position="323"/>
    </location>
</feature>
<comment type="subcellular location">
    <subcellularLocation>
        <location evidence="1">Cell membrane</location>
        <topology evidence="1">Multi-pass membrane protein</topology>
    </subcellularLocation>
</comment>
<dbReference type="SUPFAM" id="SSF103473">
    <property type="entry name" value="MFS general substrate transporter"/>
    <property type="match status" value="1"/>
</dbReference>
<reference evidence="10" key="1">
    <citation type="submission" date="2014-08" db="EMBL/GenBank/DDBJ databases">
        <title>Comparative genomics of the Paenibacillus odorifer group.</title>
        <authorList>
            <person name="den Bakker H.C."/>
            <person name="Tsai Y.-C.Y.-C."/>
            <person name="Martin N."/>
            <person name="Korlach J."/>
            <person name="Wiedmann M."/>
        </authorList>
    </citation>
    <scope>NUCLEOTIDE SEQUENCE [LARGE SCALE GENOMIC DNA]</scope>
    <source>
        <strain evidence="10">DSM 13188</strain>
    </source>
</reference>
<feature type="transmembrane region" description="Helical" evidence="8">
    <location>
        <begin position="105"/>
        <end position="129"/>
    </location>
</feature>
<dbReference type="RefSeq" id="WP_052429761.1">
    <property type="nucleotide sequence ID" value="NZ_CP009285.1"/>
</dbReference>
<keyword evidence="3" id="KW-0813">Transport</keyword>
<feature type="domain" description="Major facilitator superfamily (MFS) profile" evidence="9">
    <location>
        <begin position="14"/>
        <end position="475"/>
    </location>
</feature>
<proteinExistence type="inferred from homology"/>
<keyword evidence="7 8" id="KW-0472">Membrane</keyword>
<dbReference type="InterPro" id="IPR020846">
    <property type="entry name" value="MFS_dom"/>
</dbReference>
<organism evidence="10 11">
    <name type="scientific">Paenibacillus borealis</name>
    <dbReference type="NCBI Taxonomy" id="160799"/>
    <lineage>
        <taxon>Bacteria</taxon>
        <taxon>Bacillati</taxon>
        <taxon>Bacillota</taxon>
        <taxon>Bacilli</taxon>
        <taxon>Bacillales</taxon>
        <taxon>Paenibacillaceae</taxon>
        <taxon>Paenibacillus</taxon>
    </lineage>
</organism>
<dbReference type="Pfam" id="PF07690">
    <property type="entry name" value="MFS_1"/>
    <property type="match status" value="1"/>
</dbReference>